<feature type="signal peptide" evidence="1">
    <location>
        <begin position="1"/>
        <end position="22"/>
    </location>
</feature>
<organism evidence="2 3">
    <name type="scientific">Neisseria shayeganii</name>
    <dbReference type="NCBI Taxonomy" id="607712"/>
    <lineage>
        <taxon>Bacteria</taxon>
        <taxon>Pseudomonadati</taxon>
        <taxon>Pseudomonadota</taxon>
        <taxon>Betaproteobacteria</taxon>
        <taxon>Neisseriales</taxon>
        <taxon>Neisseriaceae</taxon>
        <taxon>Neisseria</taxon>
    </lineage>
</organism>
<dbReference type="RefSeq" id="WP_182122279.1">
    <property type="nucleotide sequence ID" value="NZ_CP059567.1"/>
</dbReference>
<accession>A0A7D7N3L6</accession>
<evidence type="ECO:0000313" key="2">
    <source>
        <dbReference type="EMBL" id="QMT40645.1"/>
    </source>
</evidence>
<feature type="chain" id="PRO_5028444422" evidence="1">
    <location>
        <begin position="23"/>
        <end position="155"/>
    </location>
</feature>
<dbReference type="Gene3D" id="2.40.128.640">
    <property type="match status" value="1"/>
</dbReference>
<dbReference type="InterPro" id="IPR007298">
    <property type="entry name" value="Cu-R_lipoprotein_NlpE"/>
</dbReference>
<proteinExistence type="predicted"/>
<dbReference type="KEGG" id="nsg:H3L94_00825"/>
<reference evidence="2 3" key="1">
    <citation type="submission" date="2020-07" db="EMBL/GenBank/DDBJ databases">
        <title>Genomic diversity of species in the Neisseriaceae family.</title>
        <authorList>
            <person name="Vincent A.T."/>
            <person name="Bernet E."/>
            <person name="Veyrier F.J."/>
        </authorList>
    </citation>
    <scope>NUCLEOTIDE SEQUENCE [LARGE SCALE GENOMIC DNA]</scope>
    <source>
        <strain evidence="2 3">DSM 22244</strain>
    </source>
</reference>
<evidence type="ECO:0000313" key="3">
    <source>
        <dbReference type="Proteomes" id="UP000514752"/>
    </source>
</evidence>
<sequence length="155" mass="16871">MKHYVWIAAAVLLAACSPQDSAVPQAASAASAPAAAVSQPLADGAHPSRDVLDWAGTYRGKLPCGSCEAIETELVLQQDGGYRLVETYLEREPVRTEVSGRFEWLDDGSRIRLDAAGDRRYYLVGENRIWGMDAEGNRLEGEMADLYSLQKAEAP</sequence>
<evidence type="ECO:0000256" key="1">
    <source>
        <dbReference type="SAM" id="SignalP"/>
    </source>
</evidence>
<name>A0A7D7N3L6_9NEIS</name>
<dbReference type="AlphaFoldDB" id="A0A7D7N3L6"/>
<protein>
    <submittedName>
        <fullName evidence="2">Copper resistance protein NlpE N-terminal domain-containing protein</fullName>
    </submittedName>
</protein>
<dbReference type="Proteomes" id="UP000514752">
    <property type="component" value="Chromosome"/>
</dbReference>
<dbReference type="PROSITE" id="PS51257">
    <property type="entry name" value="PROKAR_LIPOPROTEIN"/>
    <property type="match status" value="1"/>
</dbReference>
<keyword evidence="1" id="KW-0732">Signal</keyword>
<dbReference type="Pfam" id="PF04170">
    <property type="entry name" value="NlpE"/>
    <property type="match status" value="1"/>
</dbReference>
<gene>
    <name evidence="2" type="ORF">H3L94_00825</name>
</gene>
<dbReference type="EMBL" id="CP059567">
    <property type="protein sequence ID" value="QMT40645.1"/>
    <property type="molecule type" value="Genomic_DNA"/>
</dbReference>